<dbReference type="AlphaFoldDB" id="A0A9P1DIW2"/>
<evidence type="ECO:0000313" key="1">
    <source>
        <dbReference type="EMBL" id="CAI4010247.1"/>
    </source>
</evidence>
<dbReference type="EMBL" id="CAMXCT020004755">
    <property type="protein sequence ID" value="CAL1163622.1"/>
    <property type="molecule type" value="Genomic_DNA"/>
</dbReference>
<proteinExistence type="predicted"/>
<feature type="non-terminal residue" evidence="1">
    <location>
        <position position="1"/>
    </location>
</feature>
<reference evidence="2 3" key="2">
    <citation type="submission" date="2024-05" db="EMBL/GenBank/DDBJ databases">
        <authorList>
            <person name="Chen Y."/>
            <person name="Shah S."/>
            <person name="Dougan E. K."/>
            <person name="Thang M."/>
            <person name="Chan C."/>
        </authorList>
    </citation>
    <scope>NUCLEOTIDE SEQUENCE [LARGE SCALE GENOMIC DNA]</scope>
</reference>
<feature type="non-terminal residue" evidence="1">
    <location>
        <position position="58"/>
    </location>
</feature>
<comment type="caution">
    <text evidence="1">The sequence shown here is derived from an EMBL/GenBank/DDBJ whole genome shotgun (WGS) entry which is preliminary data.</text>
</comment>
<gene>
    <name evidence="1" type="ORF">C1SCF055_LOCUS35530</name>
</gene>
<organism evidence="1">
    <name type="scientific">Cladocopium goreaui</name>
    <dbReference type="NCBI Taxonomy" id="2562237"/>
    <lineage>
        <taxon>Eukaryota</taxon>
        <taxon>Sar</taxon>
        <taxon>Alveolata</taxon>
        <taxon>Dinophyceae</taxon>
        <taxon>Suessiales</taxon>
        <taxon>Symbiodiniaceae</taxon>
        <taxon>Cladocopium</taxon>
    </lineage>
</organism>
<reference evidence="1" key="1">
    <citation type="submission" date="2022-10" db="EMBL/GenBank/DDBJ databases">
        <authorList>
            <person name="Chen Y."/>
            <person name="Dougan E. K."/>
            <person name="Chan C."/>
            <person name="Rhodes N."/>
            <person name="Thang M."/>
        </authorList>
    </citation>
    <scope>NUCLEOTIDE SEQUENCE</scope>
</reference>
<evidence type="ECO:0000313" key="3">
    <source>
        <dbReference type="Proteomes" id="UP001152797"/>
    </source>
</evidence>
<dbReference type="EMBL" id="CAMXCT010004755">
    <property type="protein sequence ID" value="CAI4010247.1"/>
    <property type="molecule type" value="Genomic_DNA"/>
</dbReference>
<name>A0A9P1DIW2_9DINO</name>
<dbReference type="EMBL" id="CAMXCT030004755">
    <property type="protein sequence ID" value="CAL4797559.1"/>
    <property type="molecule type" value="Genomic_DNA"/>
</dbReference>
<sequence>TNHSIQQSFDVKQGAKGEMRPARLNAQVCAALLLRALASKDASERKKQIQKLLGRSTV</sequence>
<accession>A0A9P1DIW2</accession>
<protein>
    <submittedName>
        <fullName evidence="1">Uncharacterized protein</fullName>
    </submittedName>
</protein>
<evidence type="ECO:0000313" key="2">
    <source>
        <dbReference type="EMBL" id="CAL4797559.1"/>
    </source>
</evidence>
<dbReference type="Proteomes" id="UP001152797">
    <property type="component" value="Unassembled WGS sequence"/>
</dbReference>
<keyword evidence="3" id="KW-1185">Reference proteome</keyword>